<protein>
    <submittedName>
        <fullName evidence="3">Uncharacterized protein</fullName>
    </submittedName>
</protein>
<proteinExistence type="predicted"/>
<keyword evidence="1" id="KW-0812">Transmembrane</keyword>
<accession>A0A914P1T6</accession>
<evidence type="ECO:0000256" key="1">
    <source>
        <dbReference type="SAM" id="Phobius"/>
    </source>
</evidence>
<keyword evidence="2" id="KW-1185">Reference proteome</keyword>
<sequence>MLGIFMQNFTFFGLYLPTLPAFSKFALLTAAFSTQNFFLYFRDHPIPFSL</sequence>
<keyword evidence="1" id="KW-1133">Transmembrane helix</keyword>
<organism evidence="2 3">
    <name type="scientific">Meloidogyne incognita</name>
    <name type="common">Southern root-knot nematode worm</name>
    <name type="synonym">Oxyuris incognita</name>
    <dbReference type="NCBI Taxonomy" id="6306"/>
    <lineage>
        <taxon>Eukaryota</taxon>
        <taxon>Metazoa</taxon>
        <taxon>Ecdysozoa</taxon>
        <taxon>Nematoda</taxon>
        <taxon>Chromadorea</taxon>
        <taxon>Rhabditida</taxon>
        <taxon>Tylenchina</taxon>
        <taxon>Tylenchomorpha</taxon>
        <taxon>Tylenchoidea</taxon>
        <taxon>Meloidogynidae</taxon>
        <taxon>Meloidogyninae</taxon>
        <taxon>Meloidogyne</taxon>
        <taxon>Meloidogyne incognita group</taxon>
    </lineage>
</organism>
<reference evidence="3" key="1">
    <citation type="submission" date="2022-11" db="UniProtKB">
        <authorList>
            <consortium name="WormBaseParasite"/>
        </authorList>
    </citation>
    <scope>IDENTIFICATION</scope>
</reference>
<dbReference type="Proteomes" id="UP000887563">
    <property type="component" value="Unplaced"/>
</dbReference>
<evidence type="ECO:0000313" key="2">
    <source>
        <dbReference type="Proteomes" id="UP000887563"/>
    </source>
</evidence>
<dbReference type="WBParaSite" id="Minc3s10414g44065">
    <property type="protein sequence ID" value="Minc3s10414g44065"/>
    <property type="gene ID" value="Minc3s10414g44065"/>
</dbReference>
<name>A0A914P1T6_MELIC</name>
<feature type="transmembrane region" description="Helical" evidence="1">
    <location>
        <begin position="12"/>
        <end position="32"/>
    </location>
</feature>
<evidence type="ECO:0000313" key="3">
    <source>
        <dbReference type="WBParaSite" id="Minc3s10414g44065"/>
    </source>
</evidence>
<dbReference type="AlphaFoldDB" id="A0A914P1T6"/>
<keyword evidence="1" id="KW-0472">Membrane</keyword>